<feature type="compositionally biased region" description="Acidic residues" evidence="1">
    <location>
        <begin position="54"/>
        <end position="63"/>
    </location>
</feature>
<gene>
    <name evidence="2" type="ordered locus">Pnec_0383</name>
</gene>
<feature type="region of interest" description="Disordered" evidence="1">
    <location>
        <begin position="53"/>
        <end position="79"/>
    </location>
</feature>
<name>B1XTI8_POLNS</name>
<dbReference type="KEGG" id="pne:Pnec_0383"/>
<dbReference type="EMBL" id="CP001010">
    <property type="protein sequence ID" value="ACB43665.1"/>
    <property type="molecule type" value="Genomic_DNA"/>
</dbReference>
<dbReference type="AlphaFoldDB" id="B1XTI8"/>
<proteinExistence type="predicted"/>
<sequence>MTTYSPYSAEQIKEFNNQPLSPVEGVFGPVNPNSKEFNLSKNPALDAKYYNQPEGEEEAEALETESAAPYQPSSPVITF</sequence>
<evidence type="ECO:0000256" key="1">
    <source>
        <dbReference type="SAM" id="MobiDB-lite"/>
    </source>
</evidence>
<dbReference type="HOGENOM" id="CLU_176995_0_0_4"/>
<evidence type="ECO:0000313" key="2">
    <source>
        <dbReference type="EMBL" id="ACB43665.1"/>
    </source>
</evidence>
<organism evidence="2">
    <name type="scientific">Polynucleobacter necessarius subsp. necessarius (strain STIR1)</name>
    <dbReference type="NCBI Taxonomy" id="452638"/>
    <lineage>
        <taxon>Bacteria</taxon>
        <taxon>Pseudomonadati</taxon>
        <taxon>Pseudomonadota</taxon>
        <taxon>Betaproteobacteria</taxon>
        <taxon>Burkholderiales</taxon>
        <taxon>Burkholderiaceae</taxon>
        <taxon>Polynucleobacter</taxon>
    </lineage>
</organism>
<reference evidence="2" key="1">
    <citation type="submission" date="2008-03" db="EMBL/GenBank/DDBJ databases">
        <title>Complete sequence of Polynucleobacter necessarius STIR1.</title>
        <authorList>
            <consortium name="US DOE Joint Genome Institute"/>
            <person name="Copeland A."/>
            <person name="Lucas S."/>
            <person name="Lapidus A."/>
            <person name="Barry K."/>
            <person name="Detter J.C."/>
            <person name="Glavina del Rio T."/>
            <person name="Hammon N."/>
            <person name="Israni S."/>
            <person name="Dalin E."/>
            <person name="Tice H."/>
            <person name="Pitluck S."/>
            <person name="Chain P."/>
            <person name="Malfatti S."/>
            <person name="Shin M."/>
            <person name="Vergez L."/>
            <person name="Schmutz J."/>
            <person name="Larimer F."/>
            <person name="Land M."/>
            <person name="Hauser L."/>
            <person name="Kyrpides N."/>
            <person name="Kim E."/>
            <person name="Hahn M."/>
            <person name="Richardson P."/>
        </authorList>
    </citation>
    <scope>NUCLEOTIDE SEQUENCE [LARGE SCALE GENOMIC DNA]</scope>
    <source>
        <strain evidence="2">STIR1</strain>
    </source>
</reference>
<accession>B1XTI8</accession>
<protein>
    <submittedName>
        <fullName evidence="2">Uncharacterized protein</fullName>
    </submittedName>
</protein>
<dbReference type="eggNOG" id="ENOG502ZVKX">
    <property type="taxonomic scope" value="Bacteria"/>
</dbReference>